<dbReference type="AlphaFoldDB" id="A0A2X0INX0"/>
<evidence type="ECO:0000313" key="4">
    <source>
        <dbReference type="Proteomes" id="UP000248889"/>
    </source>
</evidence>
<dbReference type="Proteomes" id="UP000248889">
    <property type="component" value="Unassembled WGS sequence"/>
</dbReference>
<feature type="region of interest" description="Disordered" evidence="1">
    <location>
        <begin position="104"/>
        <end position="139"/>
    </location>
</feature>
<dbReference type="EMBL" id="QKYN01000017">
    <property type="protein sequence ID" value="RAG86912.1"/>
    <property type="molecule type" value="Genomic_DNA"/>
</dbReference>
<protein>
    <submittedName>
        <fullName evidence="3">Uncharacterized protein</fullName>
    </submittedName>
</protein>
<evidence type="ECO:0000256" key="2">
    <source>
        <dbReference type="SAM" id="Phobius"/>
    </source>
</evidence>
<comment type="caution">
    <text evidence="3">The sequence shown here is derived from an EMBL/GenBank/DDBJ whole genome shotgun (WGS) entry which is preliminary data.</text>
</comment>
<keyword evidence="4" id="KW-1185">Reference proteome</keyword>
<keyword evidence="2" id="KW-1133">Transmembrane helix</keyword>
<dbReference type="OrthoDB" id="3874183at2"/>
<feature type="compositionally biased region" description="Pro residues" evidence="1">
    <location>
        <begin position="1"/>
        <end position="10"/>
    </location>
</feature>
<feature type="compositionally biased region" description="Pro residues" evidence="1">
    <location>
        <begin position="26"/>
        <end position="35"/>
    </location>
</feature>
<reference evidence="3 4" key="1">
    <citation type="submission" date="2018-06" db="EMBL/GenBank/DDBJ databases">
        <title>Streptacidiphilus pinicola sp. nov., isolated from pine grove soil.</title>
        <authorList>
            <person name="Roh S.G."/>
            <person name="Park S."/>
            <person name="Kim M.-K."/>
            <person name="Yun B.-R."/>
            <person name="Park J."/>
            <person name="Kim M.J."/>
            <person name="Kim Y.S."/>
            <person name="Kim S.B."/>
        </authorList>
    </citation>
    <scope>NUCLEOTIDE SEQUENCE [LARGE SCALE GENOMIC DNA]</scope>
    <source>
        <strain evidence="3 4">MMS16-CNU450</strain>
    </source>
</reference>
<gene>
    <name evidence="3" type="ORF">DN069_04050</name>
</gene>
<organism evidence="3 4">
    <name type="scientific">Streptacidiphilus pinicola</name>
    <dbReference type="NCBI Taxonomy" id="2219663"/>
    <lineage>
        <taxon>Bacteria</taxon>
        <taxon>Bacillati</taxon>
        <taxon>Actinomycetota</taxon>
        <taxon>Actinomycetes</taxon>
        <taxon>Kitasatosporales</taxon>
        <taxon>Streptomycetaceae</taxon>
        <taxon>Streptacidiphilus</taxon>
    </lineage>
</organism>
<keyword evidence="2" id="KW-0812">Transmembrane</keyword>
<feature type="compositionally biased region" description="Low complexity" evidence="1">
    <location>
        <begin position="104"/>
        <end position="138"/>
    </location>
</feature>
<feature type="transmembrane region" description="Helical" evidence="2">
    <location>
        <begin position="77"/>
        <end position="98"/>
    </location>
</feature>
<proteinExistence type="predicted"/>
<feature type="region of interest" description="Disordered" evidence="1">
    <location>
        <begin position="1"/>
        <end position="44"/>
    </location>
</feature>
<evidence type="ECO:0000256" key="1">
    <source>
        <dbReference type="SAM" id="MobiDB-lite"/>
    </source>
</evidence>
<dbReference type="RefSeq" id="WP_111499417.1">
    <property type="nucleotide sequence ID" value="NZ_QKYN01000017.1"/>
</dbReference>
<name>A0A2X0INX0_9ACTN</name>
<sequence length="290" mass="29197">MTTPQQPGPHIPGFGPAAGYGAEPTQPLPTQPLPAQPYGEPYTAQPYGEPAYQAAAGEPDWSVMADHYDAQAKRKRILAVAGGVLAVGLVGGVTAFAWNSAKSTGPTAGAAPTASVPASPSASAAPSVSPSPQVSTPPALHPDQLFAASLKIGGKPFSRVATDVQTVCSKAVGGGLAGLLTGQHCEQVLRATYSSGKVSVTVGVAALPDVSEAMATATQFRGKINPLWHKGDVAFCKKVACAQSHAVEGRFLYLTMSGPNSGAVGVKDAAAIAAGHAAASSVLARLMTLH</sequence>
<evidence type="ECO:0000313" key="3">
    <source>
        <dbReference type="EMBL" id="RAG86912.1"/>
    </source>
</evidence>
<accession>A0A2X0INX0</accession>
<keyword evidence="2" id="KW-0472">Membrane</keyword>